<dbReference type="RefSeq" id="WP_164453794.1">
    <property type="nucleotide sequence ID" value="NZ_JAAIJQ010000047.1"/>
</dbReference>
<dbReference type="Proteomes" id="UP000483379">
    <property type="component" value="Unassembled WGS sequence"/>
</dbReference>
<accession>A0A6M0K1W9</accession>
<protein>
    <submittedName>
        <fullName evidence="1">Uncharacterized protein</fullName>
    </submittedName>
</protein>
<dbReference type="AlphaFoldDB" id="A0A6M0K1W9"/>
<evidence type="ECO:0000313" key="2">
    <source>
        <dbReference type="Proteomes" id="UP000483379"/>
    </source>
</evidence>
<keyword evidence="2" id="KW-1185">Reference proteome</keyword>
<dbReference type="Pfam" id="PF20293">
    <property type="entry name" value="MC6"/>
    <property type="match status" value="1"/>
</dbReference>
<dbReference type="InterPro" id="IPR046897">
    <property type="entry name" value="ABC-3C_MC6"/>
</dbReference>
<comment type="caution">
    <text evidence="1">The sequence shown here is derived from an EMBL/GenBank/DDBJ whole genome shotgun (WGS) entry which is preliminary data.</text>
</comment>
<dbReference type="EMBL" id="JAAIJQ010000047">
    <property type="protein sequence ID" value="NEV63331.1"/>
    <property type="molecule type" value="Genomic_DNA"/>
</dbReference>
<reference evidence="1 2" key="1">
    <citation type="submission" date="2020-02" db="EMBL/GenBank/DDBJ databases">
        <title>Genome sequences of Thiorhodococcus mannitoliphagus and Thiorhodococcus minor, purple sulfur photosynthetic bacteria in the gammaproteobacterial family, Chromatiaceae.</title>
        <authorList>
            <person name="Aviles F.A."/>
            <person name="Meyer T.E."/>
            <person name="Kyndt J.A."/>
        </authorList>
    </citation>
    <scope>NUCLEOTIDE SEQUENCE [LARGE SCALE GENOMIC DNA]</scope>
    <source>
        <strain evidence="1 2">DSM 11518</strain>
    </source>
</reference>
<proteinExistence type="predicted"/>
<name>A0A6M0K1W9_9GAMM</name>
<gene>
    <name evidence="1" type="ORF">G3446_15795</name>
</gene>
<organism evidence="1 2">
    <name type="scientific">Thiorhodococcus minor</name>
    <dbReference type="NCBI Taxonomy" id="57489"/>
    <lineage>
        <taxon>Bacteria</taxon>
        <taxon>Pseudomonadati</taxon>
        <taxon>Pseudomonadota</taxon>
        <taxon>Gammaproteobacteria</taxon>
        <taxon>Chromatiales</taxon>
        <taxon>Chromatiaceae</taxon>
        <taxon>Thiorhodococcus</taxon>
    </lineage>
</organism>
<sequence>MVLPDKHIRFAESLLGLGALVLETLDAPKSIDTLWKEVHSKMQGGAFPATHTFDNLVLSVDILFAVGAVALNRDGRLERCALSN</sequence>
<evidence type="ECO:0000313" key="1">
    <source>
        <dbReference type="EMBL" id="NEV63331.1"/>
    </source>
</evidence>